<sequence length="615" mass="70265">MKETNSGYRIPIFDGLKGVAILTIIGYYFFEHIMPGGFIAVNLFLVIAGFFNFRHFYVADQRGKPLNYIAFIRKRFERLFFPMLAMIMMVVTYILLFNRNYLPNVRNMGLSALGFFNNYYQILNEQSYFVQAANPSPFTHLWYVSLYGQLVILTPILIFLTYSWHKKANITINILLIISLVSAVLMAYLYQGSSDPTRVYYDLLTRLSAFTLGGALGLLLPERLNPKPIPKTITHGLNGIGVIAYILAFFMVRFMFGTKPFAYRFGLSLFSILSLAMILTAIHPSSIWNKVLSFNVFSWIGKRSFSYYLWYYPVYLLSPQNIALFNRLPGLNYIFKFALIIGLAEITYQLFEQKSISLPVGQDFNWKKTKYQFNFLRNHPQGLYLVKFLVCCYIFNFVMGTVGMAISSQAKGTKQTQEIEQIIESNLKIADETKNESVAPPKVVNHIEGLDQEVLLFASGLDITFIGDSTLAASTEHLKEVFPKAVIDPQVARQLYNSYDVVDRLKANNQLASTVVTMLGTNGTYTTGQLDDYIQDIGLERKQYYVNILVDRPWTQDANYQLNQAAERYGNVTVIDWASFASGHAEWFASDGVHLNEEGAKEFSKFMAKELYSKR</sequence>
<evidence type="ECO:0000256" key="3">
    <source>
        <dbReference type="ARBA" id="ARBA00022679"/>
    </source>
</evidence>
<keyword evidence="6 8" id="KW-0472">Membrane</keyword>
<evidence type="ECO:0000256" key="4">
    <source>
        <dbReference type="ARBA" id="ARBA00022692"/>
    </source>
</evidence>
<dbReference type="Proteomes" id="UP001229251">
    <property type="component" value="Unassembled WGS sequence"/>
</dbReference>
<gene>
    <name evidence="10" type="ORF">QP433_08255</name>
</gene>
<evidence type="ECO:0000313" key="10">
    <source>
        <dbReference type="EMBL" id="MDK7187973.1"/>
    </source>
</evidence>
<evidence type="ECO:0000256" key="5">
    <source>
        <dbReference type="ARBA" id="ARBA00022989"/>
    </source>
</evidence>
<dbReference type="SUPFAM" id="SSF52266">
    <property type="entry name" value="SGNH hydrolase"/>
    <property type="match status" value="1"/>
</dbReference>
<feature type="transmembrane region" description="Helical" evidence="8">
    <location>
        <begin position="141"/>
        <end position="160"/>
    </location>
</feature>
<dbReference type="InterPro" id="IPR036514">
    <property type="entry name" value="SGNH_hydro_sf"/>
</dbReference>
<dbReference type="InterPro" id="IPR002656">
    <property type="entry name" value="Acyl_transf_3_dom"/>
</dbReference>
<feature type="transmembrane region" description="Helical" evidence="8">
    <location>
        <begin position="36"/>
        <end position="58"/>
    </location>
</feature>
<accession>A0AAJ1Q5B3</accession>
<dbReference type="EMBL" id="JASOOE010000019">
    <property type="protein sequence ID" value="MDK7187973.1"/>
    <property type="molecule type" value="Genomic_DNA"/>
</dbReference>
<keyword evidence="5 8" id="KW-1133">Transmembrane helix</keyword>
<feature type="transmembrane region" description="Helical" evidence="8">
    <location>
        <begin position="12"/>
        <end position="30"/>
    </location>
</feature>
<evidence type="ECO:0000256" key="6">
    <source>
        <dbReference type="ARBA" id="ARBA00023136"/>
    </source>
</evidence>
<evidence type="ECO:0000259" key="9">
    <source>
        <dbReference type="Pfam" id="PF01757"/>
    </source>
</evidence>
<reference evidence="10" key="1">
    <citation type="submission" date="2023-05" db="EMBL/GenBank/DDBJ databases">
        <title>Cataloging the Phylogenetic Diversity of Human Bladder Bacteria.</title>
        <authorList>
            <person name="Du J."/>
        </authorList>
    </citation>
    <scope>NUCLEOTIDE SEQUENCE</scope>
    <source>
        <strain evidence="10">UMB1231</strain>
    </source>
</reference>
<proteinExistence type="predicted"/>
<feature type="transmembrane region" description="Helical" evidence="8">
    <location>
        <begin position="262"/>
        <end position="282"/>
    </location>
</feature>
<dbReference type="GO" id="GO:0005886">
    <property type="term" value="C:plasma membrane"/>
    <property type="evidence" value="ECO:0007669"/>
    <property type="project" value="UniProtKB-SubCell"/>
</dbReference>
<keyword evidence="3 10" id="KW-0808">Transferase</keyword>
<feature type="transmembrane region" description="Helical" evidence="8">
    <location>
        <begin position="384"/>
        <end position="406"/>
    </location>
</feature>
<feature type="transmembrane region" description="Helical" evidence="8">
    <location>
        <begin position="333"/>
        <end position="351"/>
    </location>
</feature>
<protein>
    <submittedName>
        <fullName evidence="10">Acyltransferase family protein</fullName>
        <ecNumber evidence="10">2.3.1.-</ecNumber>
    </submittedName>
</protein>
<dbReference type="GO" id="GO:0009103">
    <property type="term" value="P:lipopolysaccharide biosynthetic process"/>
    <property type="evidence" value="ECO:0007669"/>
    <property type="project" value="TreeGrafter"/>
</dbReference>
<evidence type="ECO:0000256" key="2">
    <source>
        <dbReference type="ARBA" id="ARBA00022475"/>
    </source>
</evidence>
<dbReference type="Gene3D" id="3.40.50.1110">
    <property type="entry name" value="SGNH hydrolase"/>
    <property type="match status" value="1"/>
</dbReference>
<keyword evidence="2" id="KW-1003">Cell membrane</keyword>
<feature type="transmembrane region" description="Helical" evidence="8">
    <location>
        <begin position="172"/>
        <end position="191"/>
    </location>
</feature>
<dbReference type="PANTHER" id="PTHR23028:SF53">
    <property type="entry name" value="ACYL_TRANSF_3 DOMAIN-CONTAINING PROTEIN"/>
    <property type="match status" value="1"/>
</dbReference>
<dbReference type="AlphaFoldDB" id="A0AAJ1Q5B3"/>
<dbReference type="EC" id="2.3.1.-" evidence="10"/>
<feature type="transmembrane region" description="Helical" evidence="8">
    <location>
        <begin position="79"/>
        <end position="97"/>
    </location>
</feature>
<name>A0AAJ1Q5B3_9LACT</name>
<comment type="subcellular location">
    <subcellularLocation>
        <location evidence="1">Cell membrane</location>
        <topology evidence="1">Multi-pass membrane protein</topology>
    </subcellularLocation>
</comment>
<keyword evidence="4 8" id="KW-0812">Transmembrane</keyword>
<evidence type="ECO:0000256" key="7">
    <source>
        <dbReference type="ARBA" id="ARBA00023315"/>
    </source>
</evidence>
<dbReference type="GO" id="GO:0016747">
    <property type="term" value="F:acyltransferase activity, transferring groups other than amino-acyl groups"/>
    <property type="evidence" value="ECO:0007669"/>
    <property type="project" value="InterPro"/>
</dbReference>
<dbReference type="RefSeq" id="WP_285066408.1">
    <property type="nucleotide sequence ID" value="NZ_JASOOE010000019.1"/>
</dbReference>
<dbReference type="Pfam" id="PF01757">
    <property type="entry name" value="Acyl_transf_3"/>
    <property type="match status" value="1"/>
</dbReference>
<keyword evidence="7 10" id="KW-0012">Acyltransferase</keyword>
<comment type="caution">
    <text evidence="10">The sequence shown here is derived from an EMBL/GenBank/DDBJ whole genome shotgun (WGS) entry which is preliminary data.</text>
</comment>
<evidence type="ECO:0000256" key="8">
    <source>
        <dbReference type="SAM" id="Phobius"/>
    </source>
</evidence>
<organism evidence="10 11">
    <name type="scientific">Facklamia hominis</name>
    <dbReference type="NCBI Taxonomy" id="178214"/>
    <lineage>
        <taxon>Bacteria</taxon>
        <taxon>Bacillati</taxon>
        <taxon>Bacillota</taxon>
        <taxon>Bacilli</taxon>
        <taxon>Lactobacillales</taxon>
        <taxon>Aerococcaceae</taxon>
        <taxon>Facklamia</taxon>
    </lineage>
</organism>
<evidence type="ECO:0000256" key="1">
    <source>
        <dbReference type="ARBA" id="ARBA00004651"/>
    </source>
</evidence>
<dbReference type="PANTHER" id="PTHR23028">
    <property type="entry name" value="ACETYLTRANSFERASE"/>
    <property type="match status" value="1"/>
</dbReference>
<dbReference type="CDD" id="cd01840">
    <property type="entry name" value="SGNH_hydrolase_yrhL_like"/>
    <property type="match status" value="1"/>
</dbReference>
<feature type="transmembrane region" description="Helical" evidence="8">
    <location>
        <begin position="233"/>
        <end position="256"/>
    </location>
</feature>
<feature type="domain" description="Acyltransferase 3" evidence="9">
    <location>
        <begin position="13"/>
        <end position="343"/>
    </location>
</feature>
<dbReference type="InterPro" id="IPR050879">
    <property type="entry name" value="Acyltransferase_3"/>
</dbReference>
<evidence type="ECO:0000313" key="11">
    <source>
        <dbReference type="Proteomes" id="UP001229251"/>
    </source>
</evidence>